<evidence type="ECO:0000313" key="7">
    <source>
        <dbReference type="EMBL" id="GAU22211.1"/>
    </source>
</evidence>
<feature type="domain" description="Dienelactone hydrolase" evidence="6">
    <location>
        <begin position="126"/>
        <end position="336"/>
    </location>
</feature>
<evidence type="ECO:0000256" key="1">
    <source>
        <dbReference type="ARBA" id="ARBA00004514"/>
    </source>
</evidence>
<dbReference type="AlphaFoldDB" id="A0A2Z6LSK9"/>
<protein>
    <recommendedName>
        <fullName evidence="3">Carboxymethylenebutenolidase homolog</fullName>
    </recommendedName>
</protein>
<comment type="subcellular location">
    <subcellularLocation>
        <location evidence="1">Cytoplasm</location>
        <location evidence="1">Cytosol</location>
    </subcellularLocation>
</comment>
<dbReference type="Gene3D" id="3.40.50.1820">
    <property type="entry name" value="alpha/beta hydrolase"/>
    <property type="match status" value="1"/>
</dbReference>
<dbReference type="SUPFAM" id="SSF53474">
    <property type="entry name" value="alpha/beta-Hydrolases"/>
    <property type="match status" value="1"/>
</dbReference>
<accession>A0A2Z6LSK9</accession>
<comment type="similarity">
    <text evidence="2">Belongs to the dienelactone hydrolase family.</text>
</comment>
<evidence type="ECO:0000256" key="4">
    <source>
        <dbReference type="ARBA" id="ARBA00022490"/>
    </source>
</evidence>
<dbReference type="GO" id="GO:0016787">
    <property type="term" value="F:hydrolase activity"/>
    <property type="evidence" value="ECO:0007669"/>
    <property type="project" value="UniProtKB-KW"/>
</dbReference>
<gene>
    <name evidence="7" type="ORF">TSUD_227470</name>
</gene>
<dbReference type="PANTHER" id="PTHR46812:SF1">
    <property type="entry name" value="CARBOXYMETHYLENEBUTENOLIDASE HOMOLOG"/>
    <property type="match status" value="1"/>
</dbReference>
<name>A0A2Z6LSK9_TRISU</name>
<dbReference type="GO" id="GO:0005829">
    <property type="term" value="C:cytosol"/>
    <property type="evidence" value="ECO:0007669"/>
    <property type="project" value="UniProtKB-SubCell"/>
</dbReference>
<proteinExistence type="inferred from homology"/>
<dbReference type="InterPro" id="IPR029058">
    <property type="entry name" value="AB_hydrolase_fold"/>
</dbReference>
<dbReference type="GO" id="GO:0009507">
    <property type="term" value="C:chloroplast"/>
    <property type="evidence" value="ECO:0007669"/>
    <property type="project" value="TreeGrafter"/>
</dbReference>
<dbReference type="InterPro" id="IPR042946">
    <property type="entry name" value="CMBL"/>
</dbReference>
<dbReference type="Proteomes" id="UP000242715">
    <property type="component" value="Unassembled WGS sequence"/>
</dbReference>
<dbReference type="OrthoDB" id="17560at2759"/>
<organism evidence="7 8">
    <name type="scientific">Trifolium subterraneum</name>
    <name type="common">Subterranean clover</name>
    <dbReference type="NCBI Taxonomy" id="3900"/>
    <lineage>
        <taxon>Eukaryota</taxon>
        <taxon>Viridiplantae</taxon>
        <taxon>Streptophyta</taxon>
        <taxon>Embryophyta</taxon>
        <taxon>Tracheophyta</taxon>
        <taxon>Spermatophyta</taxon>
        <taxon>Magnoliopsida</taxon>
        <taxon>eudicotyledons</taxon>
        <taxon>Gunneridae</taxon>
        <taxon>Pentapetalae</taxon>
        <taxon>rosids</taxon>
        <taxon>fabids</taxon>
        <taxon>Fabales</taxon>
        <taxon>Fabaceae</taxon>
        <taxon>Papilionoideae</taxon>
        <taxon>50 kb inversion clade</taxon>
        <taxon>NPAAA clade</taxon>
        <taxon>Hologalegina</taxon>
        <taxon>IRL clade</taxon>
        <taxon>Trifolieae</taxon>
        <taxon>Trifolium</taxon>
    </lineage>
</organism>
<evidence type="ECO:0000259" key="6">
    <source>
        <dbReference type="Pfam" id="PF01738"/>
    </source>
</evidence>
<keyword evidence="8" id="KW-1185">Reference proteome</keyword>
<reference evidence="8" key="1">
    <citation type="journal article" date="2017" name="Front. Plant Sci.">
        <title>Climate Clever Clovers: New Paradigm to Reduce the Environmental Footprint of Ruminants by Breeding Low Methanogenic Forages Utilizing Haplotype Variation.</title>
        <authorList>
            <person name="Kaur P."/>
            <person name="Appels R."/>
            <person name="Bayer P.E."/>
            <person name="Keeble-Gagnere G."/>
            <person name="Wang J."/>
            <person name="Hirakawa H."/>
            <person name="Shirasawa K."/>
            <person name="Vercoe P."/>
            <person name="Stefanova K."/>
            <person name="Durmic Z."/>
            <person name="Nichols P."/>
            <person name="Revell C."/>
            <person name="Isobe S.N."/>
            <person name="Edwards D."/>
            <person name="Erskine W."/>
        </authorList>
    </citation>
    <scope>NUCLEOTIDE SEQUENCE [LARGE SCALE GENOMIC DNA]</scope>
    <source>
        <strain evidence="8">cv. Daliak</strain>
    </source>
</reference>
<sequence length="342" mass="38053">MRSDWFTLHYITLTTREVGTRIRKQSSKRIKMGPAAGAGRASFCVCAALSSSSIAKPLLHPRSSLPFPSKTIIYKKCKVNLQTSVQDAADSKVSCRVLNVESGINDEACELVSGEELSLEDGDDNIHAYLFKAVKNNNGTGLLLLSDIYGFEDSFTRDFAYRVACNGFNILVPDLFRRNPWTKDQPNTLFEQWIARHNPERIAKDITAWTEWLADEFMTAGITKKLGIIGFCFGGGRVLEVLARDQGACFGTGISFYGTKIDPLIASDVKVPVLFILGDNDPFCTVGEMKNIQMKIDRGSKVVIFPGRGHGFAHRPGSLEEDDDAEQAYVIMRDWIYENLMV</sequence>
<evidence type="ECO:0000256" key="2">
    <source>
        <dbReference type="ARBA" id="ARBA00008456"/>
    </source>
</evidence>
<dbReference type="EMBL" id="DF973243">
    <property type="protein sequence ID" value="GAU22211.1"/>
    <property type="molecule type" value="Genomic_DNA"/>
</dbReference>
<dbReference type="InterPro" id="IPR002925">
    <property type="entry name" value="Dienelactn_hydro"/>
</dbReference>
<dbReference type="PANTHER" id="PTHR46812">
    <property type="entry name" value="CARBOXYMETHYLENEBUTENOLIDASE HOMOLOG"/>
    <property type="match status" value="1"/>
</dbReference>
<evidence type="ECO:0000256" key="5">
    <source>
        <dbReference type="ARBA" id="ARBA00022801"/>
    </source>
</evidence>
<evidence type="ECO:0000256" key="3">
    <source>
        <dbReference type="ARBA" id="ARBA00014180"/>
    </source>
</evidence>
<evidence type="ECO:0000313" key="8">
    <source>
        <dbReference type="Proteomes" id="UP000242715"/>
    </source>
</evidence>
<keyword evidence="4" id="KW-0963">Cytoplasm</keyword>
<keyword evidence="5" id="KW-0378">Hydrolase</keyword>
<dbReference type="Pfam" id="PF01738">
    <property type="entry name" value="DLH"/>
    <property type="match status" value="1"/>
</dbReference>